<feature type="short sequence motif" description="FFD box" evidence="1">
    <location>
        <begin position="240"/>
        <end position="256"/>
    </location>
</feature>
<dbReference type="InterPro" id="IPR010920">
    <property type="entry name" value="LSM_dom_sf"/>
</dbReference>
<evidence type="ECO:0000259" key="5">
    <source>
        <dbReference type="PROSITE" id="PS51513"/>
    </source>
</evidence>
<dbReference type="Proteomes" id="UP000501346">
    <property type="component" value="Chromosome SeXVI"/>
</dbReference>
<dbReference type="PROSITE" id="PS51513">
    <property type="entry name" value="FFD"/>
    <property type="match status" value="1"/>
</dbReference>
<feature type="domain" description="FFD box profile" evidence="5">
    <location>
        <begin position="240"/>
        <end position="256"/>
    </location>
</feature>
<dbReference type="SMART" id="SM01199">
    <property type="entry name" value="FDF"/>
    <property type="match status" value="1"/>
</dbReference>
<name>A0A6C1EGR5_SACPS</name>
<dbReference type="PROSITE" id="PS51512">
    <property type="entry name" value="DFDF"/>
    <property type="match status" value="1"/>
</dbReference>
<feature type="compositionally biased region" description="Basic and acidic residues" evidence="3">
    <location>
        <begin position="213"/>
        <end position="232"/>
    </location>
</feature>
<reference evidence="8 9" key="1">
    <citation type="journal article" date="2019" name="BMC Genomics">
        <title>Chromosome level assembly and comparative genome analysis confirm lager-brewing yeasts originated from a single hybridization.</title>
        <authorList>
            <person name="Salazar A.N."/>
            <person name="Gorter de Vries A.R."/>
            <person name="van den Broek M."/>
            <person name="Brouwers N."/>
            <person name="de la Torre Cortes P."/>
            <person name="Kuijpers N.G.A."/>
            <person name="Daran J.G."/>
            <person name="Abeel T."/>
        </authorList>
    </citation>
    <scope>NUCLEOTIDE SEQUENCE [LARGE SCALE GENOMIC DNA]</scope>
    <source>
        <strain evidence="8 9">CBS 1483</strain>
    </source>
</reference>
<dbReference type="CDD" id="cd01736">
    <property type="entry name" value="LSm14_N"/>
    <property type="match status" value="1"/>
</dbReference>
<keyword evidence="9" id="KW-1185">Reference proteome</keyword>
<feature type="region of interest" description="Disordered" evidence="3">
    <location>
        <begin position="88"/>
        <end position="134"/>
    </location>
</feature>
<evidence type="ECO:0000256" key="3">
    <source>
        <dbReference type="SAM" id="MobiDB-lite"/>
    </source>
</evidence>
<feature type="domain" description="TFG box profile" evidence="6">
    <location>
        <begin position="259"/>
        <end position="279"/>
    </location>
</feature>
<feature type="region of interest" description="Disordered" evidence="3">
    <location>
        <begin position="273"/>
        <end position="350"/>
    </location>
</feature>
<feature type="region of interest" description="Disordered" evidence="3">
    <location>
        <begin position="151"/>
        <end position="260"/>
    </location>
</feature>
<feature type="compositionally biased region" description="Polar residues" evidence="3">
    <location>
        <begin position="336"/>
        <end position="350"/>
    </location>
</feature>
<dbReference type="InterPro" id="IPR019050">
    <property type="entry name" value="FDF_dom"/>
</dbReference>
<evidence type="ECO:0000259" key="4">
    <source>
        <dbReference type="PROSITE" id="PS51512"/>
    </source>
</evidence>
<proteinExistence type="predicted"/>
<feature type="domain" description="Sm" evidence="7">
    <location>
        <begin position="1"/>
        <end position="80"/>
    </location>
</feature>
<evidence type="ECO:0000259" key="7">
    <source>
        <dbReference type="PROSITE" id="PS52002"/>
    </source>
</evidence>
<dbReference type="PANTHER" id="PTHR13586">
    <property type="entry name" value="SCD6 PROTEIN-RELATED"/>
    <property type="match status" value="1"/>
</dbReference>
<dbReference type="SMART" id="SM01271">
    <property type="entry name" value="LSM14"/>
    <property type="match status" value="1"/>
</dbReference>
<feature type="compositionally biased region" description="Low complexity" evidence="3">
    <location>
        <begin position="98"/>
        <end position="130"/>
    </location>
</feature>
<dbReference type="InterPro" id="IPR025762">
    <property type="entry name" value="DFDF"/>
</dbReference>
<evidence type="ECO:0000313" key="9">
    <source>
        <dbReference type="Proteomes" id="UP000501346"/>
    </source>
</evidence>
<dbReference type="GO" id="GO:0033962">
    <property type="term" value="P:P-body assembly"/>
    <property type="evidence" value="ECO:0007669"/>
    <property type="project" value="TreeGrafter"/>
</dbReference>
<organism evidence="8 9">
    <name type="scientific">Saccharomyces pastorianus</name>
    <name type="common">Lager yeast</name>
    <name type="synonym">Saccharomyces cerevisiae x Saccharomyces eubayanus</name>
    <dbReference type="NCBI Taxonomy" id="27292"/>
    <lineage>
        <taxon>Eukaryota</taxon>
        <taxon>Fungi</taxon>
        <taxon>Dikarya</taxon>
        <taxon>Ascomycota</taxon>
        <taxon>Saccharomycotina</taxon>
        <taxon>Saccharomycetes</taxon>
        <taxon>Saccharomycetales</taxon>
        <taxon>Saccharomycetaceae</taxon>
        <taxon>Saccharomyces</taxon>
    </lineage>
</organism>
<dbReference type="PROSITE" id="PS51536">
    <property type="entry name" value="TFG"/>
    <property type="match status" value="1"/>
</dbReference>
<dbReference type="OrthoDB" id="21539at2759"/>
<dbReference type="AlphaFoldDB" id="A0A6C1EGR5"/>
<dbReference type="Gene3D" id="2.30.30.100">
    <property type="match status" value="1"/>
</dbReference>
<evidence type="ECO:0000259" key="6">
    <source>
        <dbReference type="PROSITE" id="PS51536"/>
    </source>
</evidence>
<dbReference type="PROSITE" id="PS52002">
    <property type="entry name" value="SM"/>
    <property type="match status" value="1"/>
</dbReference>
<feature type="compositionally biased region" description="Polar residues" evidence="3">
    <location>
        <begin position="182"/>
        <end position="192"/>
    </location>
</feature>
<feature type="compositionally biased region" description="Polar residues" evidence="3">
    <location>
        <begin position="244"/>
        <end position="260"/>
    </location>
</feature>
<dbReference type="SUPFAM" id="SSF50182">
    <property type="entry name" value="Sm-like ribonucleoproteins"/>
    <property type="match status" value="1"/>
</dbReference>
<feature type="compositionally biased region" description="Low complexity" evidence="3">
    <location>
        <begin position="311"/>
        <end position="331"/>
    </location>
</feature>
<dbReference type="InterPro" id="IPR025761">
    <property type="entry name" value="FFD_box"/>
</dbReference>
<gene>
    <name evidence="8" type="primary">SCD6_2</name>
    <name evidence="8" type="ORF">GRS66_011257</name>
</gene>
<feature type="compositionally biased region" description="Basic and acidic residues" evidence="3">
    <location>
        <begin position="156"/>
        <end position="179"/>
    </location>
</feature>
<dbReference type="InterPro" id="IPR047575">
    <property type="entry name" value="Sm"/>
</dbReference>
<dbReference type="GO" id="GO:0003729">
    <property type="term" value="F:mRNA binding"/>
    <property type="evidence" value="ECO:0007669"/>
    <property type="project" value="TreeGrafter"/>
</dbReference>
<dbReference type="GO" id="GO:0000932">
    <property type="term" value="C:P-body"/>
    <property type="evidence" value="ECO:0007669"/>
    <property type="project" value="TreeGrafter"/>
</dbReference>
<evidence type="ECO:0000313" key="8">
    <source>
        <dbReference type="EMBL" id="QID88536.1"/>
    </source>
</evidence>
<sequence length="350" mass="39351">MSQYIGKTISLVSVTDNRYVGLLEDIDSEKGTVTLREVRCFGTEGRKNWGPEEIYPNPTVYNSVKFNGSEVKDLSILDANINDIQPVVPQMMPPASQPSPSQQDQSPRQAQAQAHAQPQAQAQAQAHPQAVKPESNVPAAVAGYGVYTPSSTEATTARKDNVNPPNRDERKDGDFEQRYQRNKPTNRAPQSNRSHKVEIPNEDFDFQSNNAKFTKEDSTDLEKEQELESAAEKEDESDEAFYNKKSSFFDTISTSTETNTNMRWQEEKVLNVDTFGQASARPRFNSRGRGRGRGGNYRGNRGNRGRGGQRSGYQNRNNYQNNRGGYQNYQNDSQDRSSNQFSQPPSNVEF</sequence>
<dbReference type="InterPro" id="IPR025609">
    <property type="entry name" value="Lsm14-like_N"/>
</dbReference>
<accession>A0A6C1EGR5</accession>
<dbReference type="InterPro" id="IPR025768">
    <property type="entry name" value="TFG_box"/>
</dbReference>
<feature type="domain" description="DFDF" evidence="4">
    <location>
        <begin position="192"/>
        <end position="228"/>
    </location>
</feature>
<protein>
    <submittedName>
        <fullName evidence="8">Protein scd6</fullName>
    </submittedName>
</protein>
<dbReference type="PANTHER" id="PTHR13586:SF0">
    <property type="entry name" value="TRAILER HITCH, ISOFORM H"/>
    <property type="match status" value="1"/>
</dbReference>
<dbReference type="Pfam" id="PF12701">
    <property type="entry name" value="LSM14"/>
    <property type="match status" value="1"/>
</dbReference>
<feature type="short sequence motif" description="TFG box" evidence="2">
    <location>
        <begin position="259"/>
        <end position="279"/>
    </location>
</feature>
<dbReference type="EMBL" id="CP049013">
    <property type="protein sequence ID" value="QID88536.1"/>
    <property type="molecule type" value="Genomic_DNA"/>
</dbReference>
<evidence type="ECO:0000256" key="1">
    <source>
        <dbReference type="PROSITE-ProRule" id="PRU00846"/>
    </source>
</evidence>
<evidence type="ECO:0000256" key="2">
    <source>
        <dbReference type="PROSITE-ProRule" id="PRU00869"/>
    </source>
</evidence>
<dbReference type="GO" id="GO:0034063">
    <property type="term" value="P:stress granule assembly"/>
    <property type="evidence" value="ECO:0007669"/>
    <property type="project" value="TreeGrafter"/>
</dbReference>